<gene>
    <name evidence="2" type="ORF">LCGC14_1514380</name>
</gene>
<comment type="caution">
    <text evidence="2">The sequence shown here is derived from an EMBL/GenBank/DDBJ whole genome shotgun (WGS) entry which is preliminary data.</text>
</comment>
<proteinExistence type="predicted"/>
<feature type="domain" description="4Fe-4S ferredoxin-type" evidence="1">
    <location>
        <begin position="2"/>
        <end position="32"/>
    </location>
</feature>
<evidence type="ECO:0000259" key="1">
    <source>
        <dbReference type="PROSITE" id="PS51379"/>
    </source>
</evidence>
<evidence type="ECO:0000313" key="2">
    <source>
        <dbReference type="EMBL" id="KKM63148.1"/>
    </source>
</evidence>
<dbReference type="Gene3D" id="1.10.1060.10">
    <property type="entry name" value="Alpha-helical ferredoxin"/>
    <property type="match status" value="1"/>
</dbReference>
<dbReference type="EMBL" id="LAZR01011153">
    <property type="protein sequence ID" value="KKM63148.1"/>
    <property type="molecule type" value="Genomic_DNA"/>
</dbReference>
<sequence>MIRTLHTAGRCVDCGACSRVCPMNIELRMLNKKAEKDVKELYHYEAGIDLEELPPMATFKMDDPQEFIK</sequence>
<dbReference type="Pfam" id="PF13237">
    <property type="entry name" value="Fer4_10"/>
    <property type="match status" value="1"/>
</dbReference>
<dbReference type="GO" id="GO:0051536">
    <property type="term" value="F:iron-sulfur cluster binding"/>
    <property type="evidence" value="ECO:0007669"/>
    <property type="project" value="InterPro"/>
</dbReference>
<dbReference type="AlphaFoldDB" id="A0A0F9J0N4"/>
<organism evidence="2">
    <name type="scientific">marine sediment metagenome</name>
    <dbReference type="NCBI Taxonomy" id="412755"/>
    <lineage>
        <taxon>unclassified sequences</taxon>
        <taxon>metagenomes</taxon>
        <taxon>ecological metagenomes</taxon>
    </lineage>
</organism>
<dbReference type="InterPro" id="IPR009051">
    <property type="entry name" value="Helical_ferredxn"/>
</dbReference>
<name>A0A0F9J0N4_9ZZZZ</name>
<dbReference type="SUPFAM" id="SSF54862">
    <property type="entry name" value="4Fe-4S ferredoxins"/>
    <property type="match status" value="1"/>
</dbReference>
<accession>A0A0F9J0N4</accession>
<dbReference type="InterPro" id="IPR017896">
    <property type="entry name" value="4Fe4S_Fe-S-bd"/>
</dbReference>
<dbReference type="InterPro" id="IPR017900">
    <property type="entry name" value="4Fe4S_Fe_S_CS"/>
</dbReference>
<reference evidence="2" key="1">
    <citation type="journal article" date="2015" name="Nature">
        <title>Complex archaea that bridge the gap between prokaryotes and eukaryotes.</title>
        <authorList>
            <person name="Spang A."/>
            <person name="Saw J.H."/>
            <person name="Jorgensen S.L."/>
            <person name="Zaremba-Niedzwiedzka K."/>
            <person name="Martijn J."/>
            <person name="Lind A.E."/>
            <person name="van Eijk R."/>
            <person name="Schleper C."/>
            <person name="Guy L."/>
            <person name="Ettema T.J."/>
        </authorList>
    </citation>
    <scope>NUCLEOTIDE SEQUENCE</scope>
</reference>
<dbReference type="PROSITE" id="PS00198">
    <property type="entry name" value="4FE4S_FER_1"/>
    <property type="match status" value="1"/>
</dbReference>
<protein>
    <recommendedName>
        <fullName evidence="1">4Fe-4S ferredoxin-type domain-containing protein</fullName>
    </recommendedName>
</protein>
<dbReference type="PROSITE" id="PS51379">
    <property type="entry name" value="4FE4S_FER_2"/>
    <property type="match status" value="1"/>
</dbReference>